<evidence type="ECO:0008006" key="3">
    <source>
        <dbReference type="Google" id="ProtNLM"/>
    </source>
</evidence>
<name>A0AAD9Y5H1_COLKA</name>
<proteinExistence type="predicted"/>
<dbReference type="AlphaFoldDB" id="A0AAD9Y5H1"/>
<comment type="caution">
    <text evidence="1">The sequence shown here is derived from an EMBL/GenBank/DDBJ whole genome shotgun (WGS) entry which is preliminary data.</text>
</comment>
<reference evidence="1" key="1">
    <citation type="submission" date="2023-02" db="EMBL/GenBank/DDBJ databases">
        <title>Colletotrichum kahawae CIFC_Que2 genome sequencing and assembly.</title>
        <authorList>
            <person name="Baroncelli R."/>
        </authorList>
    </citation>
    <scope>NUCLEOTIDE SEQUENCE</scope>
    <source>
        <strain evidence="1">CIFC_Que2</strain>
    </source>
</reference>
<gene>
    <name evidence="1" type="ORF">CKAH01_07782</name>
</gene>
<dbReference type="Proteomes" id="UP001281614">
    <property type="component" value="Unassembled WGS sequence"/>
</dbReference>
<dbReference type="SUPFAM" id="SSF88697">
    <property type="entry name" value="PUA domain-like"/>
    <property type="match status" value="1"/>
</dbReference>
<keyword evidence="2" id="KW-1185">Reference proteome</keyword>
<dbReference type="EMBL" id="VYYT01000433">
    <property type="protein sequence ID" value="KAK2736028.1"/>
    <property type="molecule type" value="Genomic_DNA"/>
</dbReference>
<protein>
    <recommendedName>
        <fullName evidence="3">ASCH domain-containing protein</fullName>
    </recommendedName>
</protein>
<sequence length="127" mass="15060">MRDPYMQQIIDGTKTYEFRKYNIEGVQRIWFYRIRPYAAITHVCEVSPAVTRNPGDQPIPENGLGNKEFNDRHPDWNGYDFAYRINSGIRWPQMRDEHGMTIPPRGRVRLPASIAEQFPWHQQTKIL</sequence>
<accession>A0AAD9Y5H1</accession>
<evidence type="ECO:0000313" key="2">
    <source>
        <dbReference type="Proteomes" id="UP001281614"/>
    </source>
</evidence>
<evidence type="ECO:0000313" key="1">
    <source>
        <dbReference type="EMBL" id="KAK2736028.1"/>
    </source>
</evidence>
<dbReference type="InterPro" id="IPR015947">
    <property type="entry name" value="PUA-like_sf"/>
</dbReference>
<organism evidence="1 2">
    <name type="scientific">Colletotrichum kahawae</name>
    <name type="common">Coffee berry disease fungus</name>
    <dbReference type="NCBI Taxonomy" id="34407"/>
    <lineage>
        <taxon>Eukaryota</taxon>
        <taxon>Fungi</taxon>
        <taxon>Dikarya</taxon>
        <taxon>Ascomycota</taxon>
        <taxon>Pezizomycotina</taxon>
        <taxon>Sordariomycetes</taxon>
        <taxon>Hypocreomycetidae</taxon>
        <taxon>Glomerellales</taxon>
        <taxon>Glomerellaceae</taxon>
        <taxon>Colletotrichum</taxon>
        <taxon>Colletotrichum gloeosporioides species complex</taxon>
    </lineage>
</organism>